<reference evidence="3" key="1">
    <citation type="submission" date="2011-03" db="EMBL/GenBank/DDBJ databases">
        <authorList>
            <person name="Voget S."/>
            <person name="Streit W.R."/>
            <person name="Jaeger K.E."/>
            <person name="Daniel R."/>
        </authorList>
    </citation>
    <scope>NUCLEOTIDE SEQUENCE [LARGE SCALE GENOMIC DNA]</scope>
    <source>
        <strain evidence="3">PG1</strain>
    </source>
</reference>
<sequence length="365" mass="39845">MATLIVTGASGALGQRFVADWLHAHPDGRALVLVRSAAAARACEAAWPPAWRGAVRFVQGDLLDAASMREAADSLAPVGRAVAVHLAADVAWHKSFDEMREMNVEGTLRFAGFVERVAREPHFVYVSTAFTRLHDWVYRNGYEESKAAGERALRERFEATMPISAFSCSLVVGDSVDGAIGRFHGLYPLIRFIASLAPPFLVGNRDGLMDIVPIDWVASELVQLTLRCAAGAAPSDVVAAAGDARLSYERIVRLIESRLDLARHAAGLPALAPVPILRMRQWAFLKRSLSTWRPEGISTGDFRYFERLLQIYGVYAESETVRAPLNTTRAAPDGERFLPLAVDYWLAHAPDAQAGLKRQLAAGVA</sequence>
<dbReference type="KEGG" id="bgp:BGL_2c09680"/>
<dbReference type="Gene3D" id="3.40.50.720">
    <property type="entry name" value="NAD(P)-binding Rossmann-like Domain"/>
    <property type="match status" value="1"/>
</dbReference>
<dbReference type="HOGENOM" id="CLU_749795_0_0_4"/>
<protein>
    <recommendedName>
        <fullName evidence="1">Thioester reductase (TE) domain-containing protein</fullName>
    </recommendedName>
</protein>
<dbReference type="PANTHER" id="PTHR43245">
    <property type="entry name" value="BIFUNCTIONAL POLYMYXIN RESISTANCE PROTEIN ARNA"/>
    <property type="match status" value="1"/>
</dbReference>
<proteinExistence type="predicted"/>
<gene>
    <name evidence="2" type="ORF">BGL_2c09680</name>
</gene>
<reference evidence="2 3" key="2">
    <citation type="journal article" date="2016" name="Appl. Microbiol. Biotechnol.">
        <title>Mutations improving production and secretion of extracellular lipase by Burkholderia glumae PG1.</title>
        <authorList>
            <person name="Knapp A."/>
            <person name="Voget S."/>
            <person name="Gao R."/>
            <person name="Zaburannyi N."/>
            <person name="Krysciak D."/>
            <person name="Breuer M."/>
            <person name="Hauer B."/>
            <person name="Streit W.R."/>
            <person name="Muller R."/>
            <person name="Daniel R."/>
            <person name="Jaeger K.E."/>
        </authorList>
    </citation>
    <scope>NUCLEOTIDE SEQUENCE [LARGE SCALE GENOMIC DNA]</scope>
    <source>
        <strain evidence="2 3">PG1</strain>
    </source>
</reference>
<organism evidence="2 3">
    <name type="scientific">Burkholderia plantarii</name>
    <dbReference type="NCBI Taxonomy" id="41899"/>
    <lineage>
        <taxon>Bacteria</taxon>
        <taxon>Pseudomonadati</taxon>
        <taxon>Pseudomonadota</taxon>
        <taxon>Betaproteobacteria</taxon>
        <taxon>Burkholderiales</taxon>
        <taxon>Burkholderiaceae</taxon>
        <taxon>Burkholderia</taxon>
    </lineage>
</organism>
<name>A0A0B6S9W2_BURPL</name>
<evidence type="ECO:0000313" key="2">
    <source>
        <dbReference type="EMBL" id="AJK49046.1"/>
    </source>
</evidence>
<dbReference type="RefSeq" id="WP_226993766.1">
    <property type="nucleotide sequence ID" value="NZ_CP002581.1"/>
</dbReference>
<dbReference type="PANTHER" id="PTHR43245:SF51">
    <property type="entry name" value="SHORT CHAIN DEHYDROGENASE_REDUCTASE FAMILY 42E, MEMBER 2"/>
    <property type="match status" value="1"/>
</dbReference>
<dbReference type="Proteomes" id="UP000031838">
    <property type="component" value="Chromosome 2"/>
</dbReference>
<dbReference type="EMBL" id="CP002581">
    <property type="protein sequence ID" value="AJK49046.1"/>
    <property type="molecule type" value="Genomic_DNA"/>
</dbReference>
<evidence type="ECO:0000313" key="3">
    <source>
        <dbReference type="Proteomes" id="UP000031838"/>
    </source>
</evidence>
<feature type="domain" description="Thioester reductase (TE)" evidence="1">
    <location>
        <begin position="6"/>
        <end position="132"/>
    </location>
</feature>
<evidence type="ECO:0000259" key="1">
    <source>
        <dbReference type="Pfam" id="PF07993"/>
    </source>
</evidence>
<dbReference type="InterPro" id="IPR050177">
    <property type="entry name" value="Lipid_A_modif_metabolic_enz"/>
</dbReference>
<dbReference type="AlphaFoldDB" id="A0A0B6S9W2"/>
<dbReference type="InterPro" id="IPR013120">
    <property type="entry name" value="FAR_NAD-bd"/>
</dbReference>
<feature type="domain" description="Thioester reductase (TE)" evidence="1">
    <location>
        <begin position="138"/>
        <end position="219"/>
    </location>
</feature>
<dbReference type="Pfam" id="PF07993">
    <property type="entry name" value="NAD_binding_4"/>
    <property type="match status" value="2"/>
</dbReference>
<dbReference type="SUPFAM" id="SSF51735">
    <property type="entry name" value="NAD(P)-binding Rossmann-fold domains"/>
    <property type="match status" value="1"/>
</dbReference>
<dbReference type="InterPro" id="IPR036291">
    <property type="entry name" value="NAD(P)-bd_dom_sf"/>
</dbReference>
<accession>A0A0B6S9W2</accession>
<keyword evidence="3" id="KW-1185">Reference proteome</keyword>